<dbReference type="GO" id="GO:0046677">
    <property type="term" value="P:response to antibiotic"/>
    <property type="evidence" value="ECO:0007669"/>
    <property type="project" value="UniProtKB-KW"/>
</dbReference>
<dbReference type="GO" id="GO:0008360">
    <property type="term" value="P:regulation of cell shape"/>
    <property type="evidence" value="ECO:0007669"/>
    <property type="project" value="UniProtKB-KW"/>
</dbReference>
<evidence type="ECO:0000259" key="23">
    <source>
        <dbReference type="Pfam" id="PF14814"/>
    </source>
</evidence>
<gene>
    <name evidence="24" type="ORF">B2A_02613</name>
</gene>
<dbReference type="Pfam" id="PF00905">
    <property type="entry name" value="Transpeptidase"/>
    <property type="match status" value="1"/>
</dbReference>
<dbReference type="SUPFAM" id="SSF56601">
    <property type="entry name" value="beta-lactamase/transpeptidase-like"/>
    <property type="match status" value="1"/>
</dbReference>
<keyword evidence="5" id="KW-0121">Carboxypeptidase</keyword>
<dbReference type="InterPro" id="IPR012338">
    <property type="entry name" value="Beta-lactam/transpept-like"/>
</dbReference>
<dbReference type="InterPro" id="IPR028166">
    <property type="entry name" value="UB2H"/>
</dbReference>
<dbReference type="EC" id="2.4.99.28" evidence="17"/>
<comment type="caution">
    <text evidence="24">The sequence shown here is derived from an EMBL/GenBank/DDBJ whole genome shotgun (WGS) entry which is preliminary data.</text>
</comment>
<dbReference type="GO" id="GO:0071555">
    <property type="term" value="P:cell wall organization"/>
    <property type="evidence" value="ECO:0007669"/>
    <property type="project" value="UniProtKB-KW"/>
</dbReference>
<dbReference type="NCBIfam" id="TIGR02071">
    <property type="entry name" value="PBP_1b"/>
    <property type="match status" value="1"/>
</dbReference>
<evidence type="ECO:0000256" key="8">
    <source>
        <dbReference type="ARBA" id="ARBA00022679"/>
    </source>
</evidence>
<feature type="transmembrane region" description="Helical" evidence="20">
    <location>
        <begin position="12"/>
        <end position="34"/>
    </location>
</feature>
<evidence type="ECO:0000256" key="13">
    <source>
        <dbReference type="ARBA" id="ARBA00023251"/>
    </source>
</evidence>
<evidence type="ECO:0000256" key="6">
    <source>
        <dbReference type="ARBA" id="ARBA00022670"/>
    </source>
</evidence>
<evidence type="ECO:0000256" key="19">
    <source>
        <dbReference type="SAM" id="MobiDB-lite"/>
    </source>
</evidence>
<evidence type="ECO:0000256" key="14">
    <source>
        <dbReference type="ARBA" id="ARBA00023268"/>
    </source>
</evidence>
<protein>
    <recommendedName>
        <fullName evidence="3">Penicillin-binding protein 1B</fullName>
        <ecNumber evidence="17">2.4.99.28</ecNumber>
    </recommendedName>
    <alternativeName>
        <fullName evidence="16">Murein polymerase</fullName>
    </alternativeName>
</protein>
<dbReference type="InterPro" id="IPR023346">
    <property type="entry name" value="Lysozyme-like_dom_sf"/>
</dbReference>
<evidence type="ECO:0000256" key="16">
    <source>
        <dbReference type="ARBA" id="ARBA00032454"/>
    </source>
</evidence>
<dbReference type="GO" id="GO:0005886">
    <property type="term" value="C:plasma membrane"/>
    <property type="evidence" value="ECO:0007669"/>
    <property type="project" value="UniProtKB-SubCell"/>
</dbReference>
<evidence type="ECO:0000256" key="17">
    <source>
        <dbReference type="ARBA" id="ARBA00044770"/>
    </source>
</evidence>
<keyword evidence="11" id="KW-0573">Peptidoglycan synthesis</keyword>
<keyword evidence="8" id="KW-0808">Transferase</keyword>
<keyword evidence="12 20" id="KW-0472">Membrane</keyword>
<dbReference type="InterPro" id="IPR001264">
    <property type="entry name" value="Glyco_trans_51"/>
</dbReference>
<keyword evidence="20" id="KW-1133">Transmembrane helix</keyword>
<evidence type="ECO:0000256" key="20">
    <source>
        <dbReference type="SAM" id="Phobius"/>
    </source>
</evidence>
<keyword evidence="15" id="KW-0961">Cell wall biogenesis/degradation</keyword>
<dbReference type="GO" id="GO:0009252">
    <property type="term" value="P:peptidoglycan biosynthetic process"/>
    <property type="evidence" value="ECO:0007669"/>
    <property type="project" value="UniProtKB-KW"/>
</dbReference>
<keyword evidence="20" id="KW-0812">Transmembrane</keyword>
<evidence type="ECO:0000256" key="2">
    <source>
        <dbReference type="ARBA" id="ARBA00004236"/>
    </source>
</evidence>
<dbReference type="InterPro" id="IPR011813">
    <property type="entry name" value="PBP_1b"/>
</dbReference>
<keyword evidence="6" id="KW-0645">Protease</keyword>
<evidence type="ECO:0000256" key="10">
    <source>
        <dbReference type="ARBA" id="ARBA00022960"/>
    </source>
</evidence>
<sequence length="740" mass="81356">MSVRERLRPWWALLRWPFWLGLGLLIGFVGPYTWVLNQRVARRFGDLEFSQPTRVYARPLALAAGTPMNAATLRQELRFADYTPSQDAHVPGTWNENGDSFVIASRGYADPTGGELPRRVHVTLADGQVRGLFDMTARRPLAAWHLDPARIATLYGAHQEEREVVHLPQLPPLLVNGLQAVEDRDFNSHIGIDFSGIARALLADVRSGSLAQGGSTLTQQLVRNLFLDRNRTLVRKLNEALISVLITAHYSRGRILDAYMNEVYLGQQGGQAIHGFAAGSRYWFGRPLAALRPQEIALLVGLVRGPSYYDPRRYPERALQRRDLVLHEFHETGLITRPMLAYALAAPLGVTPVPRLPRDRFPAFMDLVRRQLQQDFSAQRLRAGALAVYTTLDPAAQLDAEDALDETLASFGPRGAALQGAVVVTDARTGAVRALVGGRDAGVPGFNRALDARRQIGSTIKPFAYLVALAQPQQWSLASLLDDAPITVPLSGGRDWTPQNDDHISHGQVLLVDALAHSYNQATVHLGMRLGLARIHRFLDSFGLSVPINPDPSLLLGAQDLSPYELAELYQFLASDGRAEPLRAVRGVLDANGKLLKRYDSATVKPEYQSAVRLLTWALQQVPREGTAHALGASPLGVLNAAGKTGTSENQRDAWFAGYTGSDLAVVWVGRDDDKPTPLWGATGALPVWMRLFQRAHAAPAGGADGGLEHGLDQSSDRPPHLRRMQRRATIAVHRRLRTD</sequence>
<evidence type="ECO:0000256" key="4">
    <source>
        <dbReference type="ARBA" id="ARBA00022475"/>
    </source>
</evidence>
<feature type="non-terminal residue" evidence="24">
    <location>
        <position position="740"/>
    </location>
</feature>
<evidence type="ECO:0000256" key="15">
    <source>
        <dbReference type="ARBA" id="ARBA00023316"/>
    </source>
</evidence>
<keyword evidence="13" id="KW-0046">Antibiotic resistance</keyword>
<dbReference type="Gene3D" id="1.10.3810.10">
    <property type="entry name" value="Biosynthetic peptidoglycan transglycosylase-like"/>
    <property type="match status" value="1"/>
</dbReference>
<dbReference type="GO" id="GO:0008955">
    <property type="term" value="F:peptidoglycan glycosyltransferase activity"/>
    <property type="evidence" value="ECO:0007669"/>
    <property type="project" value="UniProtKB-EC"/>
</dbReference>
<evidence type="ECO:0000259" key="22">
    <source>
        <dbReference type="Pfam" id="PF00912"/>
    </source>
</evidence>
<keyword evidence="7" id="KW-0328">Glycosyltransferase</keyword>
<keyword evidence="9" id="KW-0378">Hydrolase</keyword>
<dbReference type="GO" id="GO:0008658">
    <property type="term" value="F:penicillin binding"/>
    <property type="evidence" value="ECO:0007669"/>
    <property type="project" value="InterPro"/>
</dbReference>
<accession>T1B2Y6</accession>
<evidence type="ECO:0000256" key="5">
    <source>
        <dbReference type="ARBA" id="ARBA00022645"/>
    </source>
</evidence>
<keyword evidence="10" id="KW-0133">Cell shape</keyword>
<feature type="domain" description="Penicillin-binding protein transpeptidase" evidence="21">
    <location>
        <begin position="420"/>
        <end position="664"/>
    </location>
</feature>
<dbReference type="GO" id="GO:0030288">
    <property type="term" value="C:outer membrane-bounded periplasmic space"/>
    <property type="evidence" value="ECO:0007669"/>
    <property type="project" value="TreeGrafter"/>
</dbReference>
<dbReference type="GO" id="GO:0004180">
    <property type="term" value="F:carboxypeptidase activity"/>
    <property type="evidence" value="ECO:0007669"/>
    <property type="project" value="UniProtKB-KW"/>
</dbReference>
<dbReference type="Gene3D" id="3.30.2060.10">
    <property type="entry name" value="Penicillin-binding protein 1b domain"/>
    <property type="match status" value="1"/>
</dbReference>
<dbReference type="EMBL" id="AUZZ01001781">
    <property type="protein sequence ID" value="EQD62938.1"/>
    <property type="molecule type" value="Genomic_DNA"/>
</dbReference>
<dbReference type="GO" id="GO:0009274">
    <property type="term" value="C:peptidoglycan-based cell wall"/>
    <property type="evidence" value="ECO:0007669"/>
    <property type="project" value="InterPro"/>
</dbReference>
<evidence type="ECO:0000256" key="11">
    <source>
        <dbReference type="ARBA" id="ARBA00022984"/>
    </source>
</evidence>
<feature type="region of interest" description="Disordered" evidence="19">
    <location>
        <begin position="702"/>
        <end position="725"/>
    </location>
</feature>
<evidence type="ECO:0000256" key="12">
    <source>
        <dbReference type="ARBA" id="ARBA00023136"/>
    </source>
</evidence>
<feature type="compositionally biased region" description="Basic and acidic residues" evidence="19">
    <location>
        <begin position="707"/>
        <end position="720"/>
    </location>
</feature>
<name>T1B2Y6_9ZZZZ</name>
<evidence type="ECO:0000256" key="1">
    <source>
        <dbReference type="ARBA" id="ARBA00002624"/>
    </source>
</evidence>
<dbReference type="InterPro" id="IPR050396">
    <property type="entry name" value="Glycosyltr_51/Transpeptidase"/>
</dbReference>
<feature type="domain" description="Bifunctional transglycosylase second" evidence="23">
    <location>
        <begin position="62"/>
        <end position="146"/>
    </location>
</feature>
<comment type="subcellular location">
    <subcellularLocation>
        <location evidence="2">Cell membrane</location>
    </subcellularLocation>
</comment>
<dbReference type="SUPFAM" id="SSF53955">
    <property type="entry name" value="Lysozyme-like"/>
    <property type="match status" value="1"/>
</dbReference>
<dbReference type="AlphaFoldDB" id="T1B2Y6"/>
<comment type="function">
    <text evidence="1">Cell wall formation. Synthesis of cross-linked peptidoglycan from the lipid intermediates. The enzyme has a penicillin-insensitive transglycosylase N-terminal domain (formation of linear glycan strands) and a penicillin-sensitive transpeptidase C-terminal domain (cross-linking of the peptide subunits).</text>
</comment>
<evidence type="ECO:0000259" key="21">
    <source>
        <dbReference type="Pfam" id="PF00905"/>
    </source>
</evidence>
<dbReference type="Pfam" id="PF14814">
    <property type="entry name" value="UB2H"/>
    <property type="match status" value="1"/>
</dbReference>
<evidence type="ECO:0000256" key="3">
    <source>
        <dbReference type="ARBA" id="ARBA00018637"/>
    </source>
</evidence>
<evidence type="ECO:0000256" key="18">
    <source>
        <dbReference type="ARBA" id="ARBA00049902"/>
    </source>
</evidence>
<keyword evidence="14" id="KW-0511">Multifunctional enzyme</keyword>
<proteinExistence type="predicted"/>
<keyword evidence="4" id="KW-1003">Cell membrane</keyword>
<evidence type="ECO:0000256" key="7">
    <source>
        <dbReference type="ARBA" id="ARBA00022676"/>
    </source>
</evidence>
<dbReference type="PIRSF" id="PIRSF002799">
    <property type="entry name" value="PBP_1b"/>
    <property type="match status" value="1"/>
</dbReference>
<evidence type="ECO:0000313" key="24">
    <source>
        <dbReference type="EMBL" id="EQD62938.1"/>
    </source>
</evidence>
<feature type="domain" description="Glycosyl transferase family 51" evidence="22">
    <location>
        <begin position="152"/>
        <end position="329"/>
    </location>
</feature>
<evidence type="ECO:0000256" key="9">
    <source>
        <dbReference type="ARBA" id="ARBA00022801"/>
    </source>
</evidence>
<dbReference type="PANTHER" id="PTHR32282">
    <property type="entry name" value="BINDING PROTEIN TRANSPEPTIDASE, PUTATIVE-RELATED"/>
    <property type="match status" value="1"/>
</dbReference>
<dbReference type="Pfam" id="PF00912">
    <property type="entry name" value="Transgly"/>
    <property type="match status" value="1"/>
</dbReference>
<dbReference type="PANTHER" id="PTHR32282:SF11">
    <property type="entry name" value="PENICILLIN-BINDING PROTEIN 1B"/>
    <property type="match status" value="1"/>
</dbReference>
<dbReference type="InterPro" id="IPR036950">
    <property type="entry name" value="PBP_transglycosylase"/>
</dbReference>
<dbReference type="InterPro" id="IPR001460">
    <property type="entry name" value="PCN-bd_Tpept"/>
</dbReference>
<dbReference type="Gene3D" id="3.40.710.10">
    <property type="entry name" value="DD-peptidase/beta-lactamase superfamily"/>
    <property type="match status" value="1"/>
</dbReference>
<reference evidence="24" key="1">
    <citation type="submission" date="2013-08" db="EMBL/GenBank/DDBJ databases">
        <authorList>
            <person name="Mendez C."/>
            <person name="Richter M."/>
            <person name="Ferrer M."/>
            <person name="Sanchez J."/>
        </authorList>
    </citation>
    <scope>NUCLEOTIDE SEQUENCE</scope>
</reference>
<dbReference type="GO" id="GO:0006508">
    <property type="term" value="P:proteolysis"/>
    <property type="evidence" value="ECO:0007669"/>
    <property type="project" value="UniProtKB-KW"/>
</dbReference>
<reference evidence="24" key="2">
    <citation type="journal article" date="2014" name="ISME J.">
        <title>Microbial stratification in low pH oxic and suboxic macroscopic growths along an acid mine drainage.</title>
        <authorList>
            <person name="Mendez-Garcia C."/>
            <person name="Mesa V."/>
            <person name="Sprenger R.R."/>
            <person name="Richter M."/>
            <person name="Diez M.S."/>
            <person name="Solano J."/>
            <person name="Bargiela R."/>
            <person name="Golyshina O.V."/>
            <person name="Manteca A."/>
            <person name="Ramos J.L."/>
            <person name="Gallego J.R."/>
            <person name="Llorente I."/>
            <person name="Martins Dos Santos V.A."/>
            <person name="Jensen O.N."/>
            <person name="Pelaez A.I."/>
            <person name="Sanchez J."/>
            <person name="Ferrer M."/>
        </authorList>
    </citation>
    <scope>NUCLEOTIDE SEQUENCE</scope>
</reference>
<organism evidence="24">
    <name type="scientific">mine drainage metagenome</name>
    <dbReference type="NCBI Taxonomy" id="410659"/>
    <lineage>
        <taxon>unclassified sequences</taxon>
        <taxon>metagenomes</taxon>
        <taxon>ecological metagenomes</taxon>
    </lineage>
</organism>
<comment type="catalytic activity">
    <reaction evidence="18">
        <text>[GlcNAc-(1-&gt;4)-Mur2Ac(oyl-L-Ala-gamma-D-Glu-L-Lys-D-Ala-D-Ala)](n)-di-trans,octa-cis-undecaprenyl diphosphate + beta-D-GlcNAc-(1-&gt;4)-Mur2Ac(oyl-L-Ala-gamma-D-Glu-L-Lys-D-Ala-D-Ala)-di-trans,octa-cis-undecaprenyl diphosphate = [GlcNAc-(1-&gt;4)-Mur2Ac(oyl-L-Ala-gamma-D-Glu-L-Lys-D-Ala-D-Ala)](n+1)-di-trans,octa-cis-undecaprenyl diphosphate + di-trans,octa-cis-undecaprenyl diphosphate + H(+)</text>
        <dbReference type="Rhea" id="RHEA:23708"/>
        <dbReference type="Rhea" id="RHEA-COMP:9602"/>
        <dbReference type="Rhea" id="RHEA-COMP:9603"/>
        <dbReference type="ChEBI" id="CHEBI:15378"/>
        <dbReference type="ChEBI" id="CHEBI:58405"/>
        <dbReference type="ChEBI" id="CHEBI:60033"/>
        <dbReference type="ChEBI" id="CHEBI:78435"/>
        <dbReference type="EC" id="2.4.99.28"/>
    </reaction>
</comment>